<evidence type="ECO:0000313" key="1">
    <source>
        <dbReference type="EMBL" id="MBH1918897.1"/>
    </source>
</evidence>
<reference evidence="1 2" key="1">
    <citation type="submission" date="2020-11" db="EMBL/GenBank/DDBJ databases">
        <title>Enhanced detection system for hospital associated transmission using whole genome sequencing surveillance.</title>
        <authorList>
            <person name="Harrison L.H."/>
            <person name="Van Tyne D."/>
            <person name="Marsh J.W."/>
            <person name="Griffith M.P."/>
            <person name="Snyder D.J."/>
            <person name="Cooper V.S."/>
            <person name="Mustapha M."/>
        </authorList>
    </citation>
    <scope>NUCLEOTIDE SEQUENCE [LARGE SCALE GENOMIC DNA]</scope>
    <source>
        <strain evidence="1 2">SER00227</strain>
    </source>
</reference>
<proteinExistence type="predicted"/>
<dbReference type="Pfam" id="PF26207">
    <property type="entry name" value="Phage_phiTE_015"/>
    <property type="match status" value="1"/>
</dbReference>
<protein>
    <recommendedName>
        <fullName evidence="3">Phage protein</fullName>
    </recommendedName>
</protein>
<dbReference type="EMBL" id="JADUMB010000001">
    <property type="protein sequence ID" value="MBH1918897.1"/>
    <property type="molecule type" value="Genomic_DNA"/>
</dbReference>
<dbReference type="InterPro" id="IPR058601">
    <property type="entry name" value="Phage_phiTE_015-like"/>
</dbReference>
<dbReference type="RefSeq" id="WP_197667219.1">
    <property type="nucleotide sequence ID" value="NZ_JADUMB010000001.1"/>
</dbReference>
<sequence length="98" mass="10894">MDKLREEFEKWFLSEMEIDVSGMRNEDPSTSAEWPYAHGAEESSLVISVALKAWQASRASIMVEIPDSVGIECNVCADVAIKRCEESIRSIGLSIKGE</sequence>
<name>A0ABS0LU93_9GAMM</name>
<organism evidence="1 2">
    <name type="scientific">Serratia surfactantfaciens</name>
    <dbReference type="NCBI Taxonomy" id="2741499"/>
    <lineage>
        <taxon>Bacteria</taxon>
        <taxon>Pseudomonadati</taxon>
        <taxon>Pseudomonadota</taxon>
        <taxon>Gammaproteobacteria</taxon>
        <taxon>Enterobacterales</taxon>
        <taxon>Yersiniaceae</taxon>
        <taxon>Serratia</taxon>
    </lineage>
</organism>
<gene>
    <name evidence="1" type="ORF">I5U16_01825</name>
</gene>
<evidence type="ECO:0000313" key="2">
    <source>
        <dbReference type="Proteomes" id="UP000635335"/>
    </source>
</evidence>
<comment type="caution">
    <text evidence="1">The sequence shown here is derived from an EMBL/GenBank/DDBJ whole genome shotgun (WGS) entry which is preliminary data.</text>
</comment>
<accession>A0ABS0LU93</accession>
<keyword evidence="2" id="KW-1185">Reference proteome</keyword>
<dbReference type="Proteomes" id="UP000635335">
    <property type="component" value="Unassembled WGS sequence"/>
</dbReference>
<evidence type="ECO:0008006" key="3">
    <source>
        <dbReference type="Google" id="ProtNLM"/>
    </source>
</evidence>